<evidence type="ECO:0000256" key="5">
    <source>
        <dbReference type="PROSITE-ProRule" id="PRU01240"/>
    </source>
</evidence>
<dbReference type="PANTHER" id="PTHR43806">
    <property type="entry name" value="PEPTIDASE S8"/>
    <property type="match status" value="1"/>
</dbReference>
<comment type="similarity">
    <text evidence="1 5">Belongs to the peptidase S8 family.</text>
</comment>
<dbReference type="Gene3D" id="3.40.50.200">
    <property type="entry name" value="Peptidase S8/S53 domain"/>
    <property type="match status" value="1"/>
</dbReference>
<evidence type="ECO:0000256" key="4">
    <source>
        <dbReference type="ARBA" id="ARBA00022825"/>
    </source>
</evidence>
<sequence length="374" mass="38935">MIRDLGPGRGQRRWKAAQALLRAGAAPIVHIDTGLAPHPALGFVGETPPPNIRLDLGINYYDPSRSLAPLAPRADPGSTIEALTEFPDHGVKTLSVILSDQAELRGVAPGAHVVPYRVANGPVFRASARTGLIGDAIDHALGLDPQPRVMSISMGNPGPMGAFELLRALLGGETVTARATRDAIDRAYEAGVIVVCAAGQIIDRVVYPARFARTIAVGGFAKQGAKLIHYPTGGYAEAERVDVWAPAVGVNRAAVRPAGEDDPYVFADTVGAEATEVSGTSYACPQVAAAAALWVAAHADALESAYGAPGDRWRIVEAFRRALRDSATPATAENGAPGGGEAGIRTLDIEALLGQAPDTASQHRKRQPAANAVL</sequence>
<evidence type="ECO:0000259" key="6">
    <source>
        <dbReference type="Pfam" id="PF00082"/>
    </source>
</evidence>
<dbReference type="InterPro" id="IPR036852">
    <property type="entry name" value="Peptidase_S8/S53_dom_sf"/>
</dbReference>
<dbReference type="Proteomes" id="UP000198703">
    <property type="component" value="Unassembled WGS sequence"/>
</dbReference>
<evidence type="ECO:0000256" key="2">
    <source>
        <dbReference type="ARBA" id="ARBA00022670"/>
    </source>
</evidence>
<dbReference type="STRING" id="89524.SAMN05444370_109127"/>
<dbReference type="GO" id="GO:0006508">
    <property type="term" value="P:proteolysis"/>
    <property type="evidence" value="ECO:0007669"/>
    <property type="project" value="UniProtKB-KW"/>
</dbReference>
<keyword evidence="2 5" id="KW-0645">Protease</keyword>
<feature type="active site" description="Charge relay system" evidence="5">
    <location>
        <position position="89"/>
    </location>
</feature>
<dbReference type="GO" id="GO:0004252">
    <property type="term" value="F:serine-type endopeptidase activity"/>
    <property type="evidence" value="ECO:0007669"/>
    <property type="project" value="UniProtKB-UniRule"/>
</dbReference>
<reference evidence="7 8" key="1">
    <citation type="submission" date="2016-10" db="EMBL/GenBank/DDBJ databases">
        <authorList>
            <person name="de Groot N.N."/>
        </authorList>
    </citation>
    <scope>NUCLEOTIDE SEQUENCE [LARGE SCALE GENOMIC DNA]</scope>
    <source>
        <strain evidence="7 8">DSM 15345</strain>
    </source>
</reference>
<evidence type="ECO:0000256" key="3">
    <source>
        <dbReference type="ARBA" id="ARBA00022801"/>
    </source>
</evidence>
<dbReference type="Pfam" id="PF00082">
    <property type="entry name" value="Peptidase_S8"/>
    <property type="match status" value="1"/>
</dbReference>
<feature type="domain" description="Peptidase S8/S53" evidence="6">
    <location>
        <begin position="79"/>
        <end position="302"/>
    </location>
</feature>
<proteinExistence type="inferred from homology"/>
<dbReference type="EMBL" id="FNQM01000009">
    <property type="protein sequence ID" value="SEA69662.1"/>
    <property type="molecule type" value="Genomic_DNA"/>
</dbReference>
<dbReference type="InterPro" id="IPR000209">
    <property type="entry name" value="Peptidase_S8/S53_dom"/>
</dbReference>
<dbReference type="PROSITE" id="PS51892">
    <property type="entry name" value="SUBTILASE"/>
    <property type="match status" value="1"/>
</dbReference>
<dbReference type="CDD" id="cd00306">
    <property type="entry name" value="Peptidases_S8_S53"/>
    <property type="match status" value="1"/>
</dbReference>
<evidence type="ECO:0000313" key="8">
    <source>
        <dbReference type="Proteomes" id="UP000198703"/>
    </source>
</evidence>
<dbReference type="PROSITE" id="PS00138">
    <property type="entry name" value="SUBTILASE_SER"/>
    <property type="match status" value="1"/>
</dbReference>
<dbReference type="PANTHER" id="PTHR43806:SF11">
    <property type="entry name" value="CEREVISIN-RELATED"/>
    <property type="match status" value="1"/>
</dbReference>
<keyword evidence="8" id="KW-1185">Reference proteome</keyword>
<accession>A0A1H4DBL1</accession>
<organism evidence="7 8">
    <name type="scientific">Rubrimonas cliftonensis</name>
    <dbReference type="NCBI Taxonomy" id="89524"/>
    <lineage>
        <taxon>Bacteria</taxon>
        <taxon>Pseudomonadati</taxon>
        <taxon>Pseudomonadota</taxon>
        <taxon>Alphaproteobacteria</taxon>
        <taxon>Rhodobacterales</taxon>
        <taxon>Paracoccaceae</taxon>
        <taxon>Rubrimonas</taxon>
    </lineage>
</organism>
<protein>
    <submittedName>
        <fullName evidence="7">Subtilase family protein</fullName>
    </submittedName>
</protein>
<evidence type="ECO:0000313" key="7">
    <source>
        <dbReference type="EMBL" id="SEA69662.1"/>
    </source>
</evidence>
<dbReference type="RefSeq" id="WP_093254503.1">
    <property type="nucleotide sequence ID" value="NZ_FNQM01000009.1"/>
</dbReference>
<name>A0A1H4DBL1_9RHOB</name>
<dbReference type="InterPro" id="IPR023828">
    <property type="entry name" value="Peptidase_S8_Ser-AS"/>
</dbReference>
<keyword evidence="3 5" id="KW-0378">Hydrolase</keyword>
<gene>
    <name evidence="7" type="ORF">SAMN05444370_109127</name>
</gene>
<dbReference type="AlphaFoldDB" id="A0A1H4DBL1"/>
<keyword evidence="4 5" id="KW-0720">Serine protease</keyword>
<feature type="active site" description="Charge relay system" evidence="5">
    <location>
        <position position="32"/>
    </location>
</feature>
<feature type="active site" description="Charge relay system" evidence="5">
    <location>
        <position position="281"/>
    </location>
</feature>
<dbReference type="InterPro" id="IPR050131">
    <property type="entry name" value="Peptidase_S8_subtilisin-like"/>
</dbReference>
<dbReference type="OrthoDB" id="9790784at2"/>
<dbReference type="SUPFAM" id="SSF52743">
    <property type="entry name" value="Subtilisin-like"/>
    <property type="match status" value="1"/>
</dbReference>
<evidence type="ECO:0000256" key="1">
    <source>
        <dbReference type="ARBA" id="ARBA00011073"/>
    </source>
</evidence>